<protein>
    <submittedName>
        <fullName evidence="2">Uncharacterized protein</fullName>
    </submittedName>
</protein>
<feature type="compositionally biased region" description="Polar residues" evidence="1">
    <location>
        <begin position="61"/>
        <end position="71"/>
    </location>
</feature>
<feature type="compositionally biased region" description="Basic and acidic residues" evidence="1">
    <location>
        <begin position="87"/>
        <end position="101"/>
    </location>
</feature>
<feature type="region of interest" description="Disordered" evidence="1">
    <location>
        <begin position="1"/>
        <end position="20"/>
    </location>
</feature>
<sequence>MSTPAPARPRLRPPGVAPGGRAGAWAWLQRALSITVVGAAVITGLQLGLNAPAVSPVQQATVSAETTTGNSPALTPPLQQQVLPAPARDRTARGRDQGRGR</sequence>
<reference evidence="2 3" key="1">
    <citation type="submission" date="2023-07" db="EMBL/GenBank/DDBJ databases">
        <title>Comparative genomics of wheat-associated soil bacteria to identify genetic determinants of phenazine resistance.</title>
        <authorList>
            <person name="Mouncey N."/>
        </authorList>
    </citation>
    <scope>NUCLEOTIDE SEQUENCE [LARGE SCALE GENOMIC DNA]</scope>
    <source>
        <strain evidence="2 3">W1I3</strain>
    </source>
</reference>
<gene>
    <name evidence="2" type="ORF">QFZ36_002595</name>
</gene>
<keyword evidence="3" id="KW-1185">Reference proteome</keyword>
<feature type="region of interest" description="Disordered" evidence="1">
    <location>
        <begin position="61"/>
        <end position="101"/>
    </location>
</feature>
<name>A0ABU0PP56_9MICC</name>
<organism evidence="2 3">
    <name type="scientific">Pseudarthrobacter siccitolerans</name>
    <dbReference type="NCBI Taxonomy" id="861266"/>
    <lineage>
        <taxon>Bacteria</taxon>
        <taxon>Bacillati</taxon>
        <taxon>Actinomycetota</taxon>
        <taxon>Actinomycetes</taxon>
        <taxon>Micrococcales</taxon>
        <taxon>Micrococcaceae</taxon>
        <taxon>Pseudarthrobacter</taxon>
    </lineage>
</organism>
<dbReference type="RefSeq" id="WP_306637010.1">
    <property type="nucleotide sequence ID" value="NZ_JAUSXB010000001.1"/>
</dbReference>
<dbReference type="Proteomes" id="UP001236806">
    <property type="component" value="Unassembled WGS sequence"/>
</dbReference>
<comment type="caution">
    <text evidence="2">The sequence shown here is derived from an EMBL/GenBank/DDBJ whole genome shotgun (WGS) entry which is preliminary data.</text>
</comment>
<dbReference type="EMBL" id="JAUSXB010000001">
    <property type="protein sequence ID" value="MDQ0675034.1"/>
    <property type="molecule type" value="Genomic_DNA"/>
</dbReference>
<proteinExistence type="predicted"/>
<evidence type="ECO:0000256" key="1">
    <source>
        <dbReference type="SAM" id="MobiDB-lite"/>
    </source>
</evidence>
<accession>A0ABU0PP56</accession>
<evidence type="ECO:0000313" key="3">
    <source>
        <dbReference type="Proteomes" id="UP001236806"/>
    </source>
</evidence>
<evidence type="ECO:0000313" key="2">
    <source>
        <dbReference type="EMBL" id="MDQ0675034.1"/>
    </source>
</evidence>
<feature type="compositionally biased region" description="Low complexity" evidence="1">
    <location>
        <begin position="72"/>
        <end position="86"/>
    </location>
</feature>